<sequence>MKEFVVYTLARLGLFVASYALVVGVYLLVTGGEAVPLIWPFLVAVVISAVASFYLLRGMRERFALVVEARANRASQKFEEMRAKEDGSDRT</sequence>
<comment type="caution">
    <text evidence="2">The sequence shown here is derived from an EMBL/GenBank/DDBJ whole genome shotgun (WGS) entry which is preliminary data.</text>
</comment>
<gene>
    <name evidence="2" type="ORF">K1X13_06960</name>
</gene>
<keyword evidence="1" id="KW-1133">Transmembrane helix</keyword>
<organism evidence="2 3">
    <name type="scientific">Nocardioides jiangsuensis</name>
    <dbReference type="NCBI Taxonomy" id="2866161"/>
    <lineage>
        <taxon>Bacteria</taxon>
        <taxon>Bacillati</taxon>
        <taxon>Actinomycetota</taxon>
        <taxon>Actinomycetes</taxon>
        <taxon>Propionibacteriales</taxon>
        <taxon>Nocardioidaceae</taxon>
        <taxon>Nocardioides</taxon>
    </lineage>
</organism>
<dbReference type="EMBL" id="JAIEZQ010000001">
    <property type="protein sequence ID" value="MBY9074556.1"/>
    <property type="molecule type" value="Genomic_DNA"/>
</dbReference>
<dbReference type="Pfam" id="PF14012">
    <property type="entry name" value="DUF4229"/>
    <property type="match status" value="1"/>
</dbReference>
<proteinExistence type="predicted"/>
<dbReference type="RefSeq" id="WP_221024219.1">
    <property type="nucleotide sequence ID" value="NZ_JAIEZQ010000001.1"/>
</dbReference>
<evidence type="ECO:0000256" key="1">
    <source>
        <dbReference type="SAM" id="Phobius"/>
    </source>
</evidence>
<evidence type="ECO:0000313" key="2">
    <source>
        <dbReference type="EMBL" id="MBY9074556.1"/>
    </source>
</evidence>
<reference evidence="2 3" key="1">
    <citation type="submission" date="2021-08" db="EMBL/GenBank/DDBJ databases">
        <title>Nocardioides bacterium WL0053 sp. nov., isolated from the sediment.</title>
        <authorList>
            <person name="Wang L."/>
            <person name="Zhang D."/>
            <person name="Zhang A."/>
        </authorList>
    </citation>
    <scope>NUCLEOTIDE SEQUENCE [LARGE SCALE GENOMIC DNA]</scope>
    <source>
        <strain evidence="2 3">WL0053</strain>
    </source>
</reference>
<protein>
    <submittedName>
        <fullName evidence="2">DUF4229 domain-containing protein</fullName>
    </submittedName>
</protein>
<accession>A0ABS7RHQ5</accession>
<dbReference type="InterPro" id="IPR025323">
    <property type="entry name" value="DUF4229"/>
</dbReference>
<keyword evidence="1" id="KW-0812">Transmembrane</keyword>
<name>A0ABS7RHQ5_9ACTN</name>
<keyword evidence="3" id="KW-1185">Reference proteome</keyword>
<keyword evidence="1" id="KW-0472">Membrane</keyword>
<evidence type="ECO:0000313" key="3">
    <source>
        <dbReference type="Proteomes" id="UP000754710"/>
    </source>
</evidence>
<dbReference type="Proteomes" id="UP000754710">
    <property type="component" value="Unassembled WGS sequence"/>
</dbReference>
<feature type="transmembrane region" description="Helical" evidence="1">
    <location>
        <begin position="37"/>
        <end position="56"/>
    </location>
</feature>
<feature type="transmembrane region" description="Helical" evidence="1">
    <location>
        <begin position="12"/>
        <end position="31"/>
    </location>
</feature>